<evidence type="ECO:0000313" key="8">
    <source>
        <dbReference type="Proteomes" id="UP000696280"/>
    </source>
</evidence>
<evidence type="ECO:0000256" key="4">
    <source>
        <dbReference type="ARBA" id="ARBA00023136"/>
    </source>
</evidence>
<dbReference type="PANTHER" id="PTHR11040:SF210">
    <property type="entry name" value="ZINC-REGULATED TRANSPORTER 3"/>
    <property type="match status" value="1"/>
</dbReference>
<dbReference type="AlphaFoldDB" id="A0A9N9KY99"/>
<feature type="region of interest" description="Disordered" evidence="5">
    <location>
        <begin position="317"/>
        <end position="347"/>
    </location>
</feature>
<sequence>MENMVITIDNDVRGWIMCLVSGVDAAILTTLAACVIGASIICVDLIIQKFPGRRNFRIQDSTIFLASSLSLSFGVMLFSALYGILPSSKRYLERSGLASKPAAWVLLGFFMAGFVGIQIISRIVHQYMPSHVVDCDHTHEDNHKDHRSRRPSHGSLGQSLHTHHHGHAHDQDQAHHNHDERKVTEVTEIGQATESTPLLVTEQVSNKLQRSSITGLDGAGYSRPNSASTGRRPSTLDRVNSFVMDRKTNCDSNGPCHGYSDPCGHECFSIMSSMKNKKSQRGTILAPPLFDQDGNEIFVSRSVTRATSVFRSRSHSRERIEEEIISSTDDSTEDSTEDLEAQDAQHHHHVPENEFMAIGFQTSIAIALHKLPEGFITYATNHANPGLGTSVFMALFIHNISEGFIMALPLYLATGSRLRAMFVSSMLGGISQPLGAAIAATWFIVAGSNGHTPGERLYGCMFAVTAGIMTSVALMLFVEALSLSHNRNWCIAFGFLGMALMGASSALTA</sequence>
<protein>
    <recommendedName>
        <fullName evidence="9">Zinc/iron permease</fullName>
    </recommendedName>
</protein>
<feature type="region of interest" description="Disordered" evidence="5">
    <location>
        <begin position="138"/>
        <end position="236"/>
    </location>
</feature>
<keyword evidence="2 6" id="KW-0812">Transmembrane</keyword>
<feature type="transmembrane region" description="Helical" evidence="6">
    <location>
        <begin position="489"/>
        <end position="507"/>
    </location>
</feature>
<organism evidence="7 8">
    <name type="scientific">Hymenoscyphus fraxineus</name>
    <dbReference type="NCBI Taxonomy" id="746836"/>
    <lineage>
        <taxon>Eukaryota</taxon>
        <taxon>Fungi</taxon>
        <taxon>Dikarya</taxon>
        <taxon>Ascomycota</taxon>
        <taxon>Pezizomycotina</taxon>
        <taxon>Leotiomycetes</taxon>
        <taxon>Helotiales</taxon>
        <taxon>Helotiaceae</taxon>
        <taxon>Hymenoscyphus</taxon>
    </lineage>
</organism>
<keyword evidence="4 6" id="KW-0472">Membrane</keyword>
<dbReference type="GO" id="GO:0016020">
    <property type="term" value="C:membrane"/>
    <property type="evidence" value="ECO:0007669"/>
    <property type="project" value="UniProtKB-SubCell"/>
</dbReference>
<feature type="compositionally biased region" description="Acidic residues" evidence="5">
    <location>
        <begin position="330"/>
        <end position="341"/>
    </location>
</feature>
<feature type="compositionally biased region" description="Basic and acidic residues" evidence="5">
    <location>
        <begin position="168"/>
        <end position="185"/>
    </location>
</feature>
<dbReference type="OrthoDB" id="262547at2759"/>
<dbReference type="Proteomes" id="UP000696280">
    <property type="component" value="Unassembled WGS sequence"/>
</dbReference>
<feature type="transmembrane region" description="Helical" evidence="6">
    <location>
        <begin position="12"/>
        <end position="43"/>
    </location>
</feature>
<dbReference type="InterPro" id="IPR003689">
    <property type="entry name" value="ZIP"/>
</dbReference>
<keyword evidence="8" id="KW-1185">Reference proteome</keyword>
<dbReference type="Pfam" id="PF02535">
    <property type="entry name" value="Zip"/>
    <property type="match status" value="1"/>
</dbReference>
<dbReference type="GO" id="GO:0005385">
    <property type="term" value="F:zinc ion transmembrane transporter activity"/>
    <property type="evidence" value="ECO:0007669"/>
    <property type="project" value="TreeGrafter"/>
</dbReference>
<feature type="transmembrane region" description="Helical" evidence="6">
    <location>
        <begin position="456"/>
        <end position="477"/>
    </location>
</feature>
<feature type="transmembrane region" description="Helical" evidence="6">
    <location>
        <begin position="420"/>
        <end position="444"/>
    </location>
</feature>
<evidence type="ECO:0000256" key="6">
    <source>
        <dbReference type="SAM" id="Phobius"/>
    </source>
</evidence>
<proteinExistence type="predicted"/>
<comment type="caution">
    <text evidence="7">The sequence shown here is derived from an EMBL/GenBank/DDBJ whole genome shotgun (WGS) entry which is preliminary data.</text>
</comment>
<feature type="transmembrane region" description="Helical" evidence="6">
    <location>
        <begin position="391"/>
        <end position="413"/>
    </location>
</feature>
<evidence type="ECO:0008006" key="9">
    <source>
        <dbReference type="Google" id="ProtNLM"/>
    </source>
</evidence>
<evidence type="ECO:0000256" key="5">
    <source>
        <dbReference type="SAM" id="MobiDB-lite"/>
    </source>
</evidence>
<reference evidence="7" key="1">
    <citation type="submission" date="2021-07" db="EMBL/GenBank/DDBJ databases">
        <authorList>
            <person name="Durling M."/>
        </authorList>
    </citation>
    <scope>NUCLEOTIDE SEQUENCE</scope>
</reference>
<name>A0A9N9KY99_9HELO</name>
<feature type="compositionally biased region" description="Polar residues" evidence="5">
    <location>
        <begin position="223"/>
        <end position="232"/>
    </location>
</feature>
<evidence type="ECO:0000313" key="7">
    <source>
        <dbReference type="EMBL" id="CAG8956069.1"/>
    </source>
</evidence>
<evidence type="ECO:0000256" key="1">
    <source>
        <dbReference type="ARBA" id="ARBA00004141"/>
    </source>
</evidence>
<feature type="transmembrane region" description="Helical" evidence="6">
    <location>
        <begin position="102"/>
        <end position="120"/>
    </location>
</feature>
<accession>A0A9N9KY99</accession>
<keyword evidence="3 6" id="KW-1133">Transmembrane helix</keyword>
<feature type="compositionally biased region" description="Polar residues" evidence="5">
    <location>
        <begin position="190"/>
        <end position="214"/>
    </location>
</feature>
<evidence type="ECO:0000256" key="3">
    <source>
        <dbReference type="ARBA" id="ARBA00022989"/>
    </source>
</evidence>
<comment type="subcellular location">
    <subcellularLocation>
        <location evidence="1">Membrane</location>
        <topology evidence="1">Multi-pass membrane protein</topology>
    </subcellularLocation>
</comment>
<gene>
    <name evidence="7" type="ORF">HYFRA_00011852</name>
</gene>
<dbReference type="EMBL" id="CAJVRL010000068">
    <property type="protein sequence ID" value="CAG8956069.1"/>
    <property type="molecule type" value="Genomic_DNA"/>
</dbReference>
<evidence type="ECO:0000256" key="2">
    <source>
        <dbReference type="ARBA" id="ARBA00022692"/>
    </source>
</evidence>
<feature type="transmembrane region" description="Helical" evidence="6">
    <location>
        <begin position="63"/>
        <end position="82"/>
    </location>
</feature>
<dbReference type="PANTHER" id="PTHR11040">
    <property type="entry name" value="ZINC/IRON TRANSPORTER"/>
    <property type="match status" value="1"/>
</dbReference>